<dbReference type="InterPro" id="IPR043128">
    <property type="entry name" value="Rev_trsase/Diguanyl_cyclase"/>
</dbReference>
<dbReference type="EMBL" id="CP043617">
    <property type="protein sequence ID" value="QFR50219.1"/>
    <property type="molecule type" value="Genomic_DNA"/>
</dbReference>
<evidence type="ECO:0000313" key="6">
    <source>
        <dbReference type="Proteomes" id="UP000326944"/>
    </source>
</evidence>
<dbReference type="InterPro" id="IPR029787">
    <property type="entry name" value="Nucleotide_cyclase"/>
</dbReference>
<dbReference type="GO" id="GO:1902201">
    <property type="term" value="P:negative regulation of bacterial-type flagellum-dependent cell motility"/>
    <property type="evidence" value="ECO:0007669"/>
    <property type="project" value="TreeGrafter"/>
</dbReference>
<evidence type="ECO:0000313" key="5">
    <source>
        <dbReference type="EMBL" id="QFR50219.1"/>
    </source>
</evidence>
<evidence type="ECO:0000256" key="1">
    <source>
        <dbReference type="ARBA" id="ARBA00012528"/>
    </source>
</evidence>
<dbReference type="SMART" id="SM00267">
    <property type="entry name" value="GGDEF"/>
    <property type="match status" value="1"/>
</dbReference>
<dbReference type="SUPFAM" id="SSF103190">
    <property type="entry name" value="Sensory domain-like"/>
    <property type="match status" value="1"/>
</dbReference>
<accession>A0A5P8P3E5</accession>
<name>A0A5P8P3E5_9BACT</name>
<gene>
    <name evidence="5" type="ORF">FJR48_10955</name>
</gene>
<dbReference type="AlphaFoldDB" id="A0A5P8P3E5"/>
<dbReference type="PANTHER" id="PTHR45138:SF9">
    <property type="entry name" value="DIGUANYLATE CYCLASE DGCM-RELATED"/>
    <property type="match status" value="1"/>
</dbReference>
<feature type="transmembrane region" description="Helical" evidence="3">
    <location>
        <begin position="277"/>
        <end position="299"/>
    </location>
</feature>
<dbReference type="KEGG" id="sulg:FJR48_10955"/>
<dbReference type="RefSeq" id="WP_152308167.1">
    <property type="nucleotide sequence ID" value="NZ_CP043617.1"/>
</dbReference>
<feature type="domain" description="GGDEF" evidence="4">
    <location>
        <begin position="463"/>
        <end position="588"/>
    </location>
</feature>
<reference evidence="5 6" key="1">
    <citation type="submission" date="2019-09" db="EMBL/GenBank/DDBJ databases">
        <title>Sulfurimonas gotlandica sp. nov., a chemoautotrophic and psychrotolerant epsilonproteobacterium isolated from a pelagic redoxcline, and an emended description of the genus Sulfurimonas.</title>
        <authorList>
            <person name="Wang S."/>
            <person name="Jiang L."/>
            <person name="Shao S."/>
        </authorList>
    </citation>
    <scope>NUCLEOTIDE SEQUENCE [LARGE SCALE GENOMIC DNA]</scope>
    <source>
        <strain evidence="5 6">GYSZ_1</strain>
    </source>
</reference>
<dbReference type="InterPro" id="IPR029151">
    <property type="entry name" value="Sensor-like_sf"/>
</dbReference>
<proteinExistence type="predicted"/>
<dbReference type="InterPro" id="IPR029150">
    <property type="entry name" value="dCache_3"/>
</dbReference>
<dbReference type="GO" id="GO:0043709">
    <property type="term" value="P:cell adhesion involved in single-species biofilm formation"/>
    <property type="evidence" value="ECO:0007669"/>
    <property type="project" value="TreeGrafter"/>
</dbReference>
<dbReference type="EC" id="2.7.7.65" evidence="1"/>
<sequence length="588" mass="69058">MLLLYGGWVYVDFVNTKKYELKNQRYDTQAKLMQKRVSEMILSKQKATVAIAIALAGDGFLAQNIKSKNISDKYYKNLSAKFRKNTLYKNIWIQIIDKNLNSLYRSWTDKKGDNLRDIRKDIADAINKKEVIYSISVGKFDLSIKAIVPIFEDKEIVGALEVISHFNSIEKQMKKFDVDSMVVLDKKYTKQLKYPYTNIFVDEYYIANFDAPLYMQKYLKNTDIKEFYSQTYKIIQNNLVTTYKLESIDKELIGYYIMSKNIKNIPTVDLDFFVFKWIALGLIGIMVVAGIINISLFYLMRKQKVYYKSIIDSSRNIVMVNDGKYIVDANKMFFTYFNKYNSLEEFRQEHECVCDFFIEEGEYIGKTVKGLTWIDYIVKNQKSINKVKIKYADETYYFMLNAVLISKEDNYYSVVFSDITNEEHYKHQLENWSITDMLTGIGNRRYFHTKINDEIYNCMRYKHPLSIVMFDIDYFKRINDKYGHKVGDDVLIEYTRFISSMLRESDIFCRIGGEEFVILLPYSAKSDAQKIAEKLRIGVEEHKEVVPITVSFGVSQYIENEDVDSILKRVDDALYEAKNGGRNMVVVK</sequence>
<dbReference type="PROSITE" id="PS50887">
    <property type="entry name" value="GGDEF"/>
    <property type="match status" value="1"/>
</dbReference>
<dbReference type="FunFam" id="3.30.70.270:FF:000001">
    <property type="entry name" value="Diguanylate cyclase domain protein"/>
    <property type="match status" value="1"/>
</dbReference>
<dbReference type="SUPFAM" id="SSF55073">
    <property type="entry name" value="Nucleotide cyclase"/>
    <property type="match status" value="1"/>
</dbReference>
<keyword evidence="3" id="KW-0472">Membrane</keyword>
<dbReference type="NCBIfam" id="TIGR00254">
    <property type="entry name" value="GGDEF"/>
    <property type="match status" value="1"/>
</dbReference>
<keyword evidence="3" id="KW-1133">Transmembrane helix</keyword>
<dbReference type="PANTHER" id="PTHR45138">
    <property type="entry name" value="REGULATORY COMPONENTS OF SENSORY TRANSDUCTION SYSTEM"/>
    <property type="match status" value="1"/>
</dbReference>
<dbReference type="Proteomes" id="UP000326944">
    <property type="component" value="Chromosome"/>
</dbReference>
<organism evidence="5 6">
    <name type="scientific">Sulfurimonas lithotrophica</name>
    <dbReference type="NCBI Taxonomy" id="2590022"/>
    <lineage>
        <taxon>Bacteria</taxon>
        <taxon>Pseudomonadati</taxon>
        <taxon>Campylobacterota</taxon>
        <taxon>Epsilonproteobacteria</taxon>
        <taxon>Campylobacterales</taxon>
        <taxon>Sulfurimonadaceae</taxon>
        <taxon>Sulfurimonas</taxon>
    </lineage>
</organism>
<comment type="catalytic activity">
    <reaction evidence="2">
        <text>2 GTP = 3',3'-c-di-GMP + 2 diphosphate</text>
        <dbReference type="Rhea" id="RHEA:24898"/>
        <dbReference type="ChEBI" id="CHEBI:33019"/>
        <dbReference type="ChEBI" id="CHEBI:37565"/>
        <dbReference type="ChEBI" id="CHEBI:58805"/>
        <dbReference type="EC" id="2.7.7.65"/>
    </reaction>
</comment>
<evidence type="ECO:0000256" key="2">
    <source>
        <dbReference type="ARBA" id="ARBA00034247"/>
    </source>
</evidence>
<dbReference type="Pfam" id="PF00990">
    <property type="entry name" value="GGDEF"/>
    <property type="match status" value="1"/>
</dbReference>
<dbReference type="Gene3D" id="3.30.70.270">
    <property type="match status" value="1"/>
</dbReference>
<dbReference type="InterPro" id="IPR000160">
    <property type="entry name" value="GGDEF_dom"/>
</dbReference>
<evidence type="ECO:0000256" key="3">
    <source>
        <dbReference type="SAM" id="Phobius"/>
    </source>
</evidence>
<dbReference type="Pfam" id="PF14827">
    <property type="entry name" value="dCache_3"/>
    <property type="match status" value="1"/>
</dbReference>
<protein>
    <recommendedName>
        <fullName evidence="1">diguanylate cyclase</fullName>
        <ecNumber evidence="1">2.7.7.65</ecNumber>
    </recommendedName>
</protein>
<dbReference type="CDD" id="cd01949">
    <property type="entry name" value="GGDEF"/>
    <property type="match status" value="1"/>
</dbReference>
<evidence type="ECO:0000259" key="4">
    <source>
        <dbReference type="PROSITE" id="PS50887"/>
    </source>
</evidence>
<keyword evidence="6" id="KW-1185">Reference proteome</keyword>
<dbReference type="GO" id="GO:0005886">
    <property type="term" value="C:plasma membrane"/>
    <property type="evidence" value="ECO:0007669"/>
    <property type="project" value="TreeGrafter"/>
</dbReference>
<keyword evidence="3" id="KW-0812">Transmembrane</keyword>
<dbReference type="InterPro" id="IPR050469">
    <property type="entry name" value="Diguanylate_Cyclase"/>
</dbReference>
<dbReference type="OrthoDB" id="9772835at2"/>
<dbReference type="Gene3D" id="3.30.450.20">
    <property type="entry name" value="PAS domain"/>
    <property type="match status" value="1"/>
</dbReference>
<dbReference type="GO" id="GO:0052621">
    <property type="term" value="F:diguanylate cyclase activity"/>
    <property type="evidence" value="ECO:0007669"/>
    <property type="project" value="UniProtKB-EC"/>
</dbReference>